<dbReference type="Pfam" id="PF13561">
    <property type="entry name" value="adh_short_C2"/>
    <property type="match status" value="1"/>
</dbReference>
<accession>A0A5J4QQP8</accession>
<dbReference type="AlphaFoldDB" id="A0A5J4QQP8"/>
<dbReference type="InterPro" id="IPR036291">
    <property type="entry name" value="NAD(P)-bd_dom_sf"/>
</dbReference>
<evidence type="ECO:0000313" key="3">
    <source>
        <dbReference type="EMBL" id="KAA6323449.1"/>
    </source>
</evidence>
<organism evidence="3">
    <name type="scientific">termite gut metagenome</name>
    <dbReference type="NCBI Taxonomy" id="433724"/>
    <lineage>
        <taxon>unclassified sequences</taxon>
        <taxon>metagenomes</taxon>
        <taxon>organismal metagenomes</taxon>
    </lineage>
</organism>
<comment type="similarity">
    <text evidence="1">Belongs to the short-chain dehydrogenases/reductases (SDR) family.</text>
</comment>
<reference evidence="3" key="1">
    <citation type="submission" date="2019-03" db="EMBL/GenBank/DDBJ databases">
        <title>Single cell metagenomics reveals metabolic interactions within the superorganism composed of flagellate Streblomastix strix and complex community of Bacteroidetes bacteria on its surface.</title>
        <authorList>
            <person name="Treitli S.C."/>
            <person name="Kolisko M."/>
            <person name="Husnik F."/>
            <person name="Keeling P."/>
            <person name="Hampl V."/>
        </authorList>
    </citation>
    <scope>NUCLEOTIDE SEQUENCE</scope>
    <source>
        <strain evidence="3">STM</strain>
    </source>
</reference>
<evidence type="ECO:0000256" key="2">
    <source>
        <dbReference type="ARBA" id="ARBA00023002"/>
    </source>
</evidence>
<name>A0A5J4QQP8_9ZZZZ</name>
<dbReference type="PRINTS" id="PR00081">
    <property type="entry name" value="GDHRDH"/>
</dbReference>
<dbReference type="Gene3D" id="3.40.50.720">
    <property type="entry name" value="NAD(P)-binding Rossmann-like Domain"/>
    <property type="match status" value="1"/>
</dbReference>
<keyword evidence="2 3" id="KW-0560">Oxidoreductase</keyword>
<dbReference type="EMBL" id="SNRY01002803">
    <property type="protein sequence ID" value="KAA6323449.1"/>
    <property type="molecule type" value="Genomic_DNA"/>
</dbReference>
<protein>
    <submittedName>
        <fullName evidence="3">Glucose 1-dehydrogenase 2</fullName>
        <ecNumber evidence="3">1.1.1.47</ecNumber>
    </submittedName>
</protein>
<dbReference type="PANTHER" id="PTHR43008:SF4">
    <property type="entry name" value="CHAIN DEHYDROGENASE, PUTATIVE (AFU_ORTHOLOGUE AFUA_4G08710)-RELATED"/>
    <property type="match status" value="1"/>
</dbReference>
<dbReference type="PROSITE" id="PS00061">
    <property type="entry name" value="ADH_SHORT"/>
    <property type="match status" value="1"/>
</dbReference>
<gene>
    <name evidence="3" type="ORF">EZS27_027112</name>
</gene>
<dbReference type="InterPro" id="IPR020904">
    <property type="entry name" value="Sc_DH/Rdtase_CS"/>
</dbReference>
<evidence type="ECO:0000256" key="1">
    <source>
        <dbReference type="ARBA" id="ARBA00006484"/>
    </source>
</evidence>
<comment type="caution">
    <text evidence="3">The sequence shown here is derived from an EMBL/GenBank/DDBJ whole genome shotgun (WGS) entry which is preliminary data.</text>
</comment>
<dbReference type="PRINTS" id="PR00080">
    <property type="entry name" value="SDRFAMILY"/>
</dbReference>
<dbReference type="FunFam" id="3.40.50.720:FF:000084">
    <property type="entry name" value="Short-chain dehydrogenase reductase"/>
    <property type="match status" value="1"/>
</dbReference>
<dbReference type="GO" id="GO:0047936">
    <property type="term" value="F:glucose 1-dehydrogenase [NAD(P)+] activity"/>
    <property type="evidence" value="ECO:0007669"/>
    <property type="project" value="UniProtKB-EC"/>
</dbReference>
<dbReference type="EC" id="1.1.1.47" evidence="3"/>
<dbReference type="PANTHER" id="PTHR43008">
    <property type="entry name" value="BENZIL REDUCTASE"/>
    <property type="match status" value="1"/>
</dbReference>
<dbReference type="GO" id="GO:0050664">
    <property type="term" value="F:oxidoreductase activity, acting on NAD(P)H, oxygen as acceptor"/>
    <property type="evidence" value="ECO:0007669"/>
    <property type="project" value="TreeGrafter"/>
</dbReference>
<sequence>MKGLKGKAAIVTGGSRGIGKATVERLLEEGASVLFCGRNEKTGLATLAEFQAKYGDNTFFTVCDMEDKETPAKLVSKARELFGEVDFLVNNAFPFTAKALDATYEDWVHVFMAGPASYARMIAEFVKQRQRKEGSIVCVSSISGHIAQPMRWTYNAAKGAVKQLIRCAAMDLAPAIRVNCISPAWVWTDEVAKATPNGTRESVPQAWDEYHLLQKLQEPSQIASTIAYLLSDDAAVITGHDLFADSGYLAMGPEGLGKTANFAGSV</sequence>
<proteinExistence type="inferred from homology"/>
<dbReference type="InterPro" id="IPR002347">
    <property type="entry name" value="SDR_fam"/>
</dbReference>
<dbReference type="SUPFAM" id="SSF51735">
    <property type="entry name" value="NAD(P)-binding Rossmann-fold domains"/>
    <property type="match status" value="1"/>
</dbReference>
<dbReference type="CDD" id="cd05233">
    <property type="entry name" value="SDR_c"/>
    <property type="match status" value="1"/>
</dbReference>